<keyword evidence="1" id="KW-0732">Signal</keyword>
<dbReference type="Proteomes" id="UP000064912">
    <property type="component" value="Chromosome"/>
</dbReference>
<dbReference type="Pfam" id="PF12849">
    <property type="entry name" value="PBP_like_2"/>
    <property type="match status" value="1"/>
</dbReference>
<dbReference type="InterPro" id="IPR050811">
    <property type="entry name" value="Phosphate_ABC_transporter"/>
</dbReference>
<dbReference type="eggNOG" id="COG0226">
    <property type="taxonomic scope" value="Bacteria"/>
</dbReference>
<proteinExistence type="predicted"/>
<gene>
    <name evidence="3" type="primary">pstS</name>
    <name evidence="3" type="ORF">NHU_01972</name>
</gene>
<dbReference type="PANTHER" id="PTHR30570">
    <property type="entry name" value="PERIPLASMIC PHOSPHATE BINDING COMPONENT OF PHOSPHATE ABC TRANSPORTER"/>
    <property type="match status" value="1"/>
</dbReference>
<dbReference type="PATRIC" id="fig|35806.4.peg.2031"/>
<accession>A0A0D6B1Y5</accession>
<evidence type="ECO:0000256" key="1">
    <source>
        <dbReference type="ARBA" id="ARBA00022729"/>
    </source>
</evidence>
<evidence type="ECO:0000259" key="2">
    <source>
        <dbReference type="Pfam" id="PF12849"/>
    </source>
</evidence>
<evidence type="ECO:0000313" key="4">
    <source>
        <dbReference type="Proteomes" id="UP000064912"/>
    </source>
</evidence>
<feature type="domain" description="PBP" evidence="2">
    <location>
        <begin position="40"/>
        <end position="333"/>
    </location>
</feature>
<dbReference type="KEGG" id="rsu:NHU_01972"/>
<sequence length="367" mass="38426">MPQDYDPPEAAANRVARTNQELSMSLAKLTASALAIAAVSATAAAARDNVQVAGSSTVLPYASIVAEAFGENFDFPTPVVESGGSSAGLKRFCEGVGETSIDIANASRAIKDKEVAACKANGVSDIIEVRIGYDGIVFASQLNGPAFTAFTPADIYRALAAELPVDGKMVANPNATWADANPELPAVDIAAFIPGTKHGTREVFEEKVLIQGCEETGAMAEMEAIGMDEKAAEKACKSVRTDGKSVDIDGDYTETLARIDSNPNGIGVFGLAFYENNTDTLKVATMSGVAPSTETIASGDYPVSRPLYFYIKKAHIGVIPGLKEFAEFFVSDEMAGPDGPLAAYGLVSDPELAATQQKVANEETMSN</sequence>
<dbReference type="SUPFAM" id="SSF53850">
    <property type="entry name" value="Periplasmic binding protein-like II"/>
    <property type="match status" value="1"/>
</dbReference>
<dbReference type="InterPro" id="IPR024370">
    <property type="entry name" value="PBP_domain"/>
</dbReference>
<protein>
    <submittedName>
        <fullName evidence="3">Phosphate binding protein PstS</fullName>
    </submittedName>
</protein>
<evidence type="ECO:0000313" key="3">
    <source>
        <dbReference type="EMBL" id="BAQ69127.1"/>
    </source>
</evidence>
<dbReference type="Gene3D" id="3.40.190.10">
    <property type="entry name" value="Periplasmic binding protein-like II"/>
    <property type="match status" value="2"/>
</dbReference>
<organism evidence="3 4">
    <name type="scientific">Rhodovulum sulfidophilum</name>
    <name type="common">Rhodobacter sulfidophilus</name>
    <dbReference type="NCBI Taxonomy" id="35806"/>
    <lineage>
        <taxon>Bacteria</taxon>
        <taxon>Pseudomonadati</taxon>
        <taxon>Pseudomonadota</taxon>
        <taxon>Alphaproteobacteria</taxon>
        <taxon>Rhodobacterales</taxon>
        <taxon>Paracoccaceae</taxon>
        <taxon>Rhodovulum</taxon>
    </lineage>
</organism>
<dbReference type="EMBL" id="AP014800">
    <property type="protein sequence ID" value="BAQ69127.1"/>
    <property type="molecule type" value="Genomic_DNA"/>
</dbReference>
<dbReference type="AlphaFoldDB" id="A0A0D6B1Y5"/>
<reference evidence="3 4" key="1">
    <citation type="submission" date="2015-02" db="EMBL/GenBank/DDBJ databases">
        <title>Genome sequene of Rhodovulum sulfidophilum DSM 2351.</title>
        <authorList>
            <person name="Nagao N."/>
        </authorList>
    </citation>
    <scope>NUCLEOTIDE SEQUENCE [LARGE SCALE GENOMIC DNA]</scope>
    <source>
        <strain evidence="3 4">DSM 2351</strain>
    </source>
</reference>
<name>A0A0D6B1Y5_RHOSU</name>
<dbReference type="PANTHER" id="PTHR30570:SF1">
    <property type="entry name" value="PHOSPHATE-BINDING PROTEIN PSTS"/>
    <property type="match status" value="1"/>
</dbReference>